<feature type="transmembrane region" description="Helical" evidence="1">
    <location>
        <begin position="36"/>
        <end position="55"/>
    </location>
</feature>
<evidence type="ECO:0000256" key="1">
    <source>
        <dbReference type="SAM" id="Phobius"/>
    </source>
</evidence>
<keyword evidence="3" id="KW-1185">Reference proteome</keyword>
<dbReference type="RefSeq" id="WP_146362309.1">
    <property type="nucleotide sequence ID" value="NZ_VOAL01000003.1"/>
</dbReference>
<proteinExistence type="predicted"/>
<keyword evidence="1" id="KW-0812">Transmembrane</keyword>
<keyword evidence="1" id="KW-0472">Membrane</keyword>
<gene>
    <name evidence="2" type="ORF">GD627_10045</name>
</gene>
<reference evidence="2 3" key="1">
    <citation type="submission" date="2019-08" db="EMBL/GenBank/DDBJ databases">
        <title>Arthrobacter sp. nov., isolated from plateau pika and Tibetan wild ass.</title>
        <authorList>
            <person name="Ge Y."/>
        </authorList>
    </citation>
    <scope>NUCLEOTIDE SEQUENCE [LARGE SCALE GENOMIC DNA]</scope>
    <source>
        <strain evidence="2 3">785</strain>
    </source>
</reference>
<dbReference type="Proteomes" id="UP000326852">
    <property type="component" value="Unassembled WGS sequence"/>
</dbReference>
<sequence length="59" mass="6505">MNDLLNALGSVVALIGGFAAMWWVTTPKRFPGRRHTRGLIAVVFFGVSIMLYAYAGNFE</sequence>
<keyword evidence="1" id="KW-1133">Transmembrane helix</keyword>
<organism evidence="2 3">
    <name type="scientific">Arthrobacter yangruifuii</name>
    <dbReference type="NCBI Taxonomy" id="2606616"/>
    <lineage>
        <taxon>Bacteria</taxon>
        <taxon>Bacillati</taxon>
        <taxon>Actinomycetota</taxon>
        <taxon>Actinomycetes</taxon>
        <taxon>Micrococcales</taxon>
        <taxon>Micrococcaceae</taxon>
        <taxon>Arthrobacter</taxon>
    </lineage>
</organism>
<dbReference type="EMBL" id="VTFX01000004">
    <property type="protein sequence ID" value="KAD3633156.1"/>
    <property type="molecule type" value="Genomic_DNA"/>
</dbReference>
<dbReference type="AlphaFoldDB" id="A0A5N6MI47"/>
<comment type="caution">
    <text evidence="2">The sequence shown here is derived from an EMBL/GenBank/DDBJ whole genome shotgun (WGS) entry which is preliminary data.</text>
</comment>
<accession>A0A5N6MI47</accession>
<feature type="transmembrane region" description="Helical" evidence="1">
    <location>
        <begin position="6"/>
        <end position="24"/>
    </location>
</feature>
<name>A0A5N6MI47_9MICC</name>
<evidence type="ECO:0000313" key="2">
    <source>
        <dbReference type="EMBL" id="KAD3633156.1"/>
    </source>
</evidence>
<evidence type="ECO:0000313" key="3">
    <source>
        <dbReference type="Proteomes" id="UP000326852"/>
    </source>
</evidence>
<protein>
    <submittedName>
        <fullName evidence="2">Uncharacterized protein</fullName>
    </submittedName>
</protein>